<feature type="domain" description="ABC transporter" evidence="1">
    <location>
        <begin position="4"/>
        <end position="108"/>
    </location>
</feature>
<dbReference type="PANTHER" id="PTHR43394">
    <property type="entry name" value="ATP-DEPENDENT PERMEASE MDL1, MITOCHONDRIAL"/>
    <property type="match status" value="1"/>
</dbReference>
<keyword evidence="3" id="KW-1185">Reference proteome</keyword>
<dbReference type="InterPro" id="IPR039421">
    <property type="entry name" value="Type_1_exporter"/>
</dbReference>
<organism evidence="2 3">
    <name type="scientific">Streptomyces johnsoniae</name>
    <dbReference type="NCBI Taxonomy" id="3075532"/>
    <lineage>
        <taxon>Bacteria</taxon>
        <taxon>Bacillati</taxon>
        <taxon>Actinomycetota</taxon>
        <taxon>Actinomycetes</taxon>
        <taxon>Kitasatosporales</taxon>
        <taxon>Streptomycetaceae</taxon>
        <taxon>Streptomyces</taxon>
    </lineage>
</organism>
<dbReference type="PANTHER" id="PTHR43394:SF1">
    <property type="entry name" value="ATP-BINDING CASSETTE SUB-FAMILY B MEMBER 10, MITOCHONDRIAL"/>
    <property type="match status" value="1"/>
</dbReference>
<dbReference type="Gene3D" id="3.40.50.300">
    <property type="entry name" value="P-loop containing nucleotide triphosphate hydrolases"/>
    <property type="match status" value="1"/>
</dbReference>
<protein>
    <submittedName>
        <fullName evidence="2">ABC transporter ATP-binding protein</fullName>
    </submittedName>
</protein>
<dbReference type="InterPro" id="IPR027417">
    <property type="entry name" value="P-loop_NTPase"/>
</dbReference>
<dbReference type="InterPro" id="IPR003439">
    <property type="entry name" value="ABC_transporter-like_ATP-bd"/>
</dbReference>
<dbReference type="EMBL" id="JAVREV010000006">
    <property type="protein sequence ID" value="MDT0443440.1"/>
    <property type="molecule type" value="Genomic_DNA"/>
</dbReference>
<evidence type="ECO:0000259" key="1">
    <source>
        <dbReference type="Pfam" id="PF00005"/>
    </source>
</evidence>
<name>A0ABU2S3A6_9ACTN</name>
<keyword evidence="2" id="KW-0547">Nucleotide-binding</keyword>
<dbReference type="SUPFAM" id="SSF52540">
    <property type="entry name" value="P-loop containing nucleoside triphosphate hydrolases"/>
    <property type="match status" value="1"/>
</dbReference>
<dbReference type="Proteomes" id="UP001183615">
    <property type="component" value="Unassembled WGS sequence"/>
</dbReference>
<evidence type="ECO:0000313" key="2">
    <source>
        <dbReference type="EMBL" id="MDT0443440.1"/>
    </source>
</evidence>
<proteinExistence type="predicted"/>
<dbReference type="Pfam" id="PF00005">
    <property type="entry name" value="ABC_tran"/>
    <property type="match status" value="1"/>
</dbReference>
<keyword evidence="2" id="KW-0067">ATP-binding</keyword>
<evidence type="ECO:0000313" key="3">
    <source>
        <dbReference type="Proteomes" id="UP001183615"/>
    </source>
</evidence>
<sequence length="188" mass="20715">MCTRVAAVFQDYLQLDLSAAENIGVGDIEHLNDRARIVAAAREAGAHDDLDRLPKGYDTLLSRMFLDSADEDDPETGVFLSGGQGQRVAIARAMFRGDRDLLVLDEPSSGLDATAEHTIHARLREHRKGRTSLLISHRLNTTRDADRIAVLQDGRIAELGPHDVLMSENGRYAEMFSLQASGYLETGR</sequence>
<accession>A0ABU2S3A6</accession>
<dbReference type="GO" id="GO:0005524">
    <property type="term" value="F:ATP binding"/>
    <property type="evidence" value="ECO:0007669"/>
    <property type="project" value="UniProtKB-KW"/>
</dbReference>
<comment type="caution">
    <text evidence="2">The sequence shown here is derived from an EMBL/GenBank/DDBJ whole genome shotgun (WGS) entry which is preliminary data.</text>
</comment>
<gene>
    <name evidence="2" type="ORF">RM779_12660</name>
</gene>
<reference evidence="3" key="1">
    <citation type="submission" date="2023-07" db="EMBL/GenBank/DDBJ databases">
        <title>30 novel species of actinomycetes from the DSMZ collection.</title>
        <authorList>
            <person name="Nouioui I."/>
        </authorList>
    </citation>
    <scope>NUCLEOTIDE SEQUENCE [LARGE SCALE GENOMIC DNA]</scope>
    <source>
        <strain evidence="3">DSM 41886</strain>
    </source>
</reference>